<reference evidence="1 2" key="1">
    <citation type="journal article" date="2013" name="Genome Announc.">
        <title>Genome Sequence of Streptomyces violaceusniger Strain SPC6, a Halotolerant Streptomycete That Exhibits Rapid Growth and Development.</title>
        <authorList>
            <person name="Chen X."/>
            <person name="Zhang B."/>
            <person name="Zhang W."/>
            <person name="Wu X."/>
            <person name="Zhang M."/>
            <person name="Chen T."/>
            <person name="Liu G."/>
            <person name="Dyson P."/>
        </authorList>
    </citation>
    <scope>NUCLEOTIDE SEQUENCE [LARGE SCALE GENOMIC DNA]</scope>
    <source>
        <strain evidence="1 2">SPC6</strain>
    </source>
</reference>
<dbReference type="Proteomes" id="UP000095329">
    <property type="component" value="Unassembled WGS sequence"/>
</dbReference>
<dbReference type="RefSeq" id="WP_023588707.1">
    <property type="nucleotide sequence ID" value="NZ_ASHX02000001.1"/>
</dbReference>
<evidence type="ECO:0000313" key="1">
    <source>
        <dbReference type="EMBL" id="OEJ96278.1"/>
    </source>
</evidence>
<protein>
    <submittedName>
        <fullName evidence="1">Uncharacterized protein</fullName>
    </submittedName>
</protein>
<comment type="caution">
    <text evidence="1">The sequence shown here is derived from an EMBL/GenBank/DDBJ whole genome shotgun (WGS) entry which is preliminary data.</text>
</comment>
<evidence type="ECO:0000313" key="2">
    <source>
        <dbReference type="Proteomes" id="UP000095329"/>
    </source>
</evidence>
<dbReference type="EMBL" id="ASHX02000001">
    <property type="protein sequence ID" value="OEJ96278.1"/>
    <property type="molecule type" value="Genomic_DNA"/>
</dbReference>
<keyword evidence="2" id="KW-1185">Reference proteome</keyword>
<accession>A0A1D3DVD0</accession>
<organism evidence="1 2">
    <name type="scientific">Streptomyces thermolilacinus SPC6</name>
    <dbReference type="NCBI Taxonomy" id="1306406"/>
    <lineage>
        <taxon>Bacteria</taxon>
        <taxon>Bacillati</taxon>
        <taxon>Actinomycetota</taxon>
        <taxon>Actinomycetes</taxon>
        <taxon>Kitasatosporales</taxon>
        <taxon>Streptomycetaceae</taxon>
        <taxon>Streptomyces</taxon>
    </lineage>
</organism>
<proteinExistence type="predicted"/>
<sequence length="66" mass="7693">MADIEPTDPKAEREKGRVPLWLDPDDLHWLSRHCCCPQDASEEERDRFGRIRFRAGAALHKHGRGR</sequence>
<gene>
    <name evidence="1" type="ORF">J116_019255</name>
</gene>
<dbReference type="AlphaFoldDB" id="A0A1D3DVD0"/>
<name>A0A1D3DVD0_9ACTN</name>